<sequence length="132" mass="15242">MFAYRYHFSDGETVSIEIPDDWGEILIDLDRQEYNNDHKETRRHYSLEGKVYEGMDYAVEDSGLEALFAGPTDEERLHAAIRQLSPDQQEMVRAIYFENVSVNDYAARTGVTQSAISHRLQTVKKKLKKLLG</sequence>
<evidence type="ECO:0000259" key="1">
    <source>
        <dbReference type="Pfam" id="PF08281"/>
    </source>
</evidence>
<protein>
    <submittedName>
        <fullName evidence="2">Sigma-70 family RNA polymerase sigma factor</fullName>
    </submittedName>
</protein>
<keyword evidence="3" id="KW-1185">Reference proteome</keyword>
<dbReference type="OrthoDB" id="9816227at2"/>
<reference evidence="2 3" key="1">
    <citation type="submission" date="2018-07" db="EMBL/GenBank/DDBJ databases">
        <title>GABA Modulating Bacteria of the Human Gut Microbiota.</title>
        <authorList>
            <person name="Strandwitz P."/>
            <person name="Kim K.H."/>
            <person name="Terekhova D."/>
            <person name="Liu J.K."/>
            <person name="Sharma A."/>
            <person name="Levering J."/>
            <person name="Mcdonald D."/>
            <person name="Dietrich D."/>
            <person name="Ramadhar T.R."/>
            <person name="Lekbua A."/>
            <person name="Mroue N."/>
            <person name="Liston C."/>
            <person name="Stewart E.J."/>
            <person name="Dubin M.J."/>
            <person name="Zengler K."/>
            <person name="Knight R."/>
            <person name="Gilbert J.A."/>
            <person name="Clardy J."/>
            <person name="Lewis K."/>
        </authorList>
    </citation>
    <scope>NUCLEOTIDE SEQUENCE [LARGE SCALE GENOMIC DNA]</scope>
    <source>
        <strain evidence="2 3">KLE1738</strain>
    </source>
</reference>
<dbReference type="RefSeq" id="WP_117142107.1">
    <property type="nucleotide sequence ID" value="NZ_CAKXKJ010000002.1"/>
</dbReference>
<dbReference type="Gene3D" id="1.10.10.10">
    <property type="entry name" value="Winged helix-like DNA-binding domain superfamily/Winged helix DNA-binding domain"/>
    <property type="match status" value="1"/>
</dbReference>
<dbReference type="GO" id="GO:0006352">
    <property type="term" value="P:DNA-templated transcription initiation"/>
    <property type="evidence" value="ECO:0007669"/>
    <property type="project" value="InterPro"/>
</dbReference>
<dbReference type="Pfam" id="PF08281">
    <property type="entry name" value="Sigma70_r4_2"/>
    <property type="match status" value="1"/>
</dbReference>
<dbReference type="GO" id="GO:0016987">
    <property type="term" value="F:sigma factor activity"/>
    <property type="evidence" value="ECO:0007669"/>
    <property type="project" value="InterPro"/>
</dbReference>
<dbReference type="InterPro" id="IPR036388">
    <property type="entry name" value="WH-like_DNA-bd_sf"/>
</dbReference>
<dbReference type="InterPro" id="IPR013249">
    <property type="entry name" value="RNA_pol_sigma70_r4_t2"/>
</dbReference>
<gene>
    <name evidence="2" type="ORF">DV520_05840</name>
</gene>
<evidence type="ECO:0000313" key="3">
    <source>
        <dbReference type="Proteomes" id="UP000260649"/>
    </source>
</evidence>
<dbReference type="GeneID" id="97995255"/>
<comment type="caution">
    <text evidence="2">The sequence shown here is derived from an EMBL/GenBank/DDBJ whole genome shotgun (WGS) entry which is preliminary data.</text>
</comment>
<evidence type="ECO:0000313" key="2">
    <source>
        <dbReference type="EMBL" id="RFT06723.1"/>
    </source>
</evidence>
<dbReference type="GO" id="GO:0003677">
    <property type="term" value="F:DNA binding"/>
    <property type="evidence" value="ECO:0007669"/>
    <property type="project" value="InterPro"/>
</dbReference>
<dbReference type="AlphaFoldDB" id="A0A3E2B3W6"/>
<feature type="domain" description="RNA polymerase sigma factor 70 region 4 type 2" evidence="1">
    <location>
        <begin position="75"/>
        <end position="127"/>
    </location>
</feature>
<organism evidence="2 3">
    <name type="scientific">Evtepia gabavorous</name>
    <dbReference type="NCBI Taxonomy" id="2211183"/>
    <lineage>
        <taxon>Bacteria</taxon>
        <taxon>Bacillati</taxon>
        <taxon>Bacillota</taxon>
        <taxon>Clostridia</taxon>
        <taxon>Eubacteriales</taxon>
        <taxon>Evtepia</taxon>
    </lineage>
</organism>
<dbReference type="Proteomes" id="UP000260649">
    <property type="component" value="Unassembled WGS sequence"/>
</dbReference>
<dbReference type="EMBL" id="QQRQ01000007">
    <property type="protein sequence ID" value="RFT06723.1"/>
    <property type="molecule type" value="Genomic_DNA"/>
</dbReference>
<accession>A0A3E2B3W6</accession>
<dbReference type="InterPro" id="IPR013324">
    <property type="entry name" value="RNA_pol_sigma_r3/r4-like"/>
</dbReference>
<name>A0A3E2B3W6_9FIRM</name>
<dbReference type="SUPFAM" id="SSF88659">
    <property type="entry name" value="Sigma3 and sigma4 domains of RNA polymerase sigma factors"/>
    <property type="match status" value="1"/>
</dbReference>
<proteinExistence type="predicted"/>